<protein>
    <submittedName>
        <fullName evidence="1">Uncharacterized protein</fullName>
    </submittedName>
</protein>
<accession>A0A9P6D6A5</accession>
<keyword evidence="2" id="KW-1185">Reference proteome</keyword>
<reference evidence="1" key="1">
    <citation type="submission" date="2020-11" db="EMBL/GenBank/DDBJ databases">
        <authorList>
            <consortium name="DOE Joint Genome Institute"/>
            <person name="Ahrendt S."/>
            <person name="Riley R."/>
            <person name="Andreopoulos W."/>
            <person name="Labutti K."/>
            <person name="Pangilinan J."/>
            <person name="Ruiz-Duenas F.J."/>
            <person name="Barrasa J.M."/>
            <person name="Sanchez-Garcia M."/>
            <person name="Camarero S."/>
            <person name="Miyauchi S."/>
            <person name="Serrano A."/>
            <person name="Linde D."/>
            <person name="Babiker R."/>
            <person name="Drula E."/>
            <person name="Ayuso-Fernandez I."/>
            <person name="Pacheco R."/>
            <person name="Padilla G."/>
            <person name="Ferreira P."/>
            <person name="Barriuso J."/>
            <person name="Kellner H."/>
            <person name="Castanera R."/>
            <person name="Alfaro M."/>
            <person name="Ramirez L."/>
            <person name="Pisabarro A.G."/>
            <person name="Kuo A."/>
            <person name="Tritt A."/>
            <person name="Lipzen A."/>
            <person name="He G."/>
            <person name="Yan M."/>
            <person name="Ng V."/>
            <person name="Cullen D."/>
            <person name="Martin F."/>
            <person name="Rosso M.-N."/>
            <person name="Henrissat B."/>
            <person name="Hibbett D."/>
            <person name="Martinez A.T."/>
            <person name="Grigoriev I.V."/>
        </authorList>
    </citation>
    <scope>NUCLEOTIDE SEQUENCE</scope>
    <source>
        <strain evidence="1">ATCC 90797</strain>
    </source>
</reference>
<dbReference type="OrthoDB" id="3129829at2759"/>
<evidence type="ECO:0000313" key="2">
    <source>
        <dbReference type="Proteomes" id="UP000807025"/>
    </source>
</evidence>
<organism evidence="1 2">
    <name type="scientific">Pleurotus eryngii</name>
    <name type="common">Boletus of the steppes</name>
    <dbReference type="NCBI Taxonomy" id="5323"/>
    <lineage>
        <taxon>Eukaryota</taxon>
        <taxon>Fungi</taxon>
        <taxon>Dikarya</taxon>
        <taxon>Basidiomycota</taxon>
        <taxon>Agaricomycotina</taxon>
        <taxon>Agaricomycetes</taxon>
        <taxon>Agaricomycetidae</taxon>
        <taxon>Agaricales</taxon>
        <taxon>Pleurotineae</taxon>
        <taxon>Pleurotaceae</taxon>
        <taxon>Pleurotus</taxon>
    </lineage>
</organism>
<sequence length="225" mass="25460">MQSFFDCLTEVEGVIFGNVALHVQVRAHWQLWGMHIAIPHSHAVALIGWLTNCGYIRRPVSRPHSWGTTHIYSLQNLQVQNRWVYLYESENELAVTPVLSSKSMARMTMLTAHALVSLYTGLTNENVCVTTTALDVLHYQAFGFRVYLEAKGMDSACQSYCSRNHRALDLEHSINILNWGGLMKDEAIPDVELDIFKGQLFWVLGDMCHNILCGRCGADQDSLLF</sequence>
<comment type="caution">
    <text evidence="1">The sequence shown here is derived from an EMBL/GenBank/DDBJ whole genome shotgun (WGS) entry which is preliminary data.</text>
</comment>
<dbReference type="AlphaFoldDB" id="A0A9P6D6A5"/>
<dbReference type="EMBL" id="MU154595">
    <property type="protein sequence ID" value="KAF9492787.1"/>
    <property type="molecule type" value="Genomic_DNA"/>
</dbReference>
<gene>
    <name evidence="1" type="ORF">BDN71DRAFT_1450959</name>
</gene>
<evidence type="ECO:0000313" key="1">
    <source>
        <dbReference type="EMBL" id="KAF9492787.1"/>
    </source>
</evidence>
<dbReference type="Proteomes" id="UP000807025">
    <property type="component" value="Unassembled WGS sequence"/>
</dbReference>
<name>A0A9P6D6A5_PLEER</name>
<proteinExistence type="predicted"/>